<dbReference type="GO" id="GO:0005975">
    <property type="term" value="P:carbohydrate metabolic process"/>
    <property type="evidence" value="ECO:0007669"/>
    <property type="project" value="InterPro"/>
</dbReference>
<dbReference type="RefSeq" id="WP_338535952.1">
    <property type="nucleotide sequence ID" value="NZ_AP028654.1"/>
</dbReference>
<proteinExistence type="predicted"/>
<reference evidence="3 4" key="1">
    <citation type="submission" date="2023-08" db="EMBL/GenBank/DDBJ databases">
        <title>Helicovermis profunda gen. nov., sp. nov., a novel mesophilic, fermentative bacterium within the Bacillota from a deep-sea hydrothermal vent chimney.</title>
        <authorList>
            <person name="Miyazaki U."/>
            <person name="Mizutani D."/>
            <person name="Hashimoto Y."/>
            <person name="Tame A."/>
            <person name="Sawayama S."/>
            <person name="Miyazaki J."/>
            <person name="Takai K."/>
            <person name="Nakagawa S."/>
        </authorList>
    </citation>
    <scope>NUCLEOTIDE SEQUENCE [LARGE SCALE GENOMIC DNA]</scope>
    <source>
        <strain evidence="3 4">S502</strain>
    </source>
</reference>
<name>A0AAU9E6J1_9FIRM</name>
<dbReference type="KEGG" id="hprf:HLPR_26920"/>
<dbReference type="PANTHER" id="PTHR11927">
    <property type="entry name" value="GALACTOSIDE 2-L-FUCOSYLTRANSFERASE"/>
    <property type="match status" value="1"/>
</dbReference>
<dbReference type="EMBL" id="AP028654">
    <property type="protein sequence ID" value="BEP30361.1"/>
    <property type="molecule type" value="Genomic_DNA"/>
</dbReference>
<dbReference type="InterPro" id="IPR002516">
    <property type="entry name" value="Glyco_trans_11"/>
</dbReference>
<evidence type="ECO:0000313" key="4">
    <source>
        <dbReference type="Proteomes" id="UP001321786"/>
    </source>
</evidence>
<evidence type="ECO:0000256" key="2">
    <source>
        <dbReference type="ARBA" id="ARBA00022679"/>
    </source>
</evidence>
<dbReference type="Pfam" id="PF01531">
    <property type="entry name" value="Glyco_transf_11"/>
    <property type="match status" value="1"/>
</dbReference>
<keyword evidence="1" id="KW-0328">Glycosyltransferase</keyword>
<dbReference type="Proteomes" id="UP001321786">
    <property type="component" value="Chromosome"/>
</dbReference>
<dbReference type="CDD" id="cd11301">
    <property type="entry name" value="Fut1_Fut2_like"/>
    <property type="match status" value="1"/>
</dbReference>
<organism evidence="3 4">
    <name type="scientific">Helicovermis profundi</name>
    <dbReference type="NCBI Taxonomy" id="3065157"/>
    <lineage>
        <taxon>Bacteria</taxon>
        <taxon>Bacillati</taxon>
        <taxon>Bacillota</taxon>
        <taxon>Clostridia</taxon>
        <taxon>Helicovermis</taxon>
    </lineage>
</organism>
<sequence length="294" mass="35632">MKIVKFKGGLGNQLFQYSFLRALQLKYKCDNVKADFSYYTNVKNDSVRIPRILKLNVKFNLVTEHELSNFFFIKHTGNPMSLVYKSRIIFEKMLNRKYYFEMNREYRNVKKMFKYDYLDGYWQSWRYMNGIEHIIRKELTLKKDFSERTEVIIDGIKNQNAVFIGIRRGDYLSTSRNRKHFGNLNIDYYYKSIEFMKKHVENPIFYIFSNDIDWVKQNMKFDCNVIFRDDEYQTSDVEELFIMQACKHAIIVNSTFYWWGAWLINNVDKIVIAPKKWFADEKPIDIIPDSWIKM</sequence>
<dbReference type="PANTHER" id="PTHR11927:SF9">
    <property type="entry name" value="L-FUCOSYLTRANSFERASE"/>
    <property type="match status" value="1"/>
</dbReference>
<accession>A0AAU9E6J1</accession>
<keyword evidence="4" id="KW-1185">Reference proteome</keyword>
<dbReference type="GO" id="GO:0008107">
    <property type="term" value="F:galactoside 2-alpha-L-fucosyltransferase activity"/>
    <property type="evidence" value="ECO:0007669"/>
    <property type="project" value="InterPro"/>
</dbReference>
<keyword evidence="2" id="KW-0808">Transferase</keyword>
<evidence type="ECO:0000313" key="3">
    <source>
        <dbReference type="EMBL" id="BEP30361.1"/>
    </source>
</evidence>
<dbReference type="GO" id="GO:0016020">
    <property type="term" value="C:membrane"/>
    <property type="evidence" value="ECO:0007669"/>
    <property type="project" value="InterPro"/>
</dbReference>
<evidence type="ECO:0000256" key="1">
    <source>
        <dbReference type="ARBA" id="ARBA00022676"/>
    </source>
</evidence>
<protein>
    <submittedName>
        <fullName evidence="3">Alpha-1,2-fucosyltransferase</fullName>
    </submittedName>
</protein>
<dbReference type="AlphaFoldDB" id="A0AAU9E6J1"/>
<gene>
    <name evidence="3" type="ORF">HLPR_26920</name>
</gene>